<dbReference type="InterPro" id="IPR024053">
    <property type="entry name" value="VHL_beta_dom"/>
</dbReference>
<sequence length="293" mass="32099">MTSSANKKLRSIFRAALITAVCIPFSSLAQNSEFEWGYGQYNDDQNKGRMTSYLGYSIPETDASMVSAHCSAGSSGNFSLIEFGTDTSGFNDGQQVDVKFSTGNFNRRMNGTIVGTNAEVGISGVQFTIDNGDPLWDAMKRGISLKYSIEGKALTTLSLRDSSTPINNFLEDCMLYAADFRNSGSTPTPKKSDPRWASCRAPENQKSRNLDTPITVTFANKSEGYRSVFWMDFDGKPVNYANLNAGEEFTIQTSLGHPWMFTDGPGNCIEMFQPQLGVNRFEIGAPSPSFGPE</sequence>
<dbReference type="CDD" id="cd05468">
    <property type="entry name" value="pVHL"/>
    <property type="match status" value="1"/>
</dbReference>
<dbReference type="EMBL" id="JBBMQO010000017">
    <property type="protein sequence ID" value="MEM5503211.1"/>
    <property type="molecule type" value="Genomic_DNA"/>
</dbReference>
<dbReference type="Proteomes" id="UP001477870">
    <property type="component" value="Unassembled WGS sequence"/>
</dbReference>
<comment type="similarity">
    <text evidence="1">Belongs to the VHL family.</text>
</comment>
<comment type="caution">
    <text evidence="5">The sequence shown here is derived from an EMBL/GenBank/DDBJ whole genome shotgun (WGS) entry which is preliminary data.</text>
</comment>
<dbReference type="SUPFAM" id="SSF49468">
    <property type="entry name" value="VHL"/>
    <property type="match status" value="1"/>
</dbReference>
<evidence type="ECO:0000313" key="6">
    <source>
        <dbReference type="Proteomes" id="UP001477870"/>
    </source>
</evidence>
<gene>
    <name evidence="5" type="ORF">WNY59_16650</name>
</gene>
<evidence type="ECO:0000313" key="5">
    <source>
        <dbReference type="EMBL" id="MEM5503211.1"/>
    </source>
</evidence>
<dbReference type="InterPro" id="IPR037140">
    <property type="entry name" value="VHL_beta_dom_sf"/>
</dbReference>
<dbReference type="Gene3D" id="2.60.40.780">
    <property type="entry name" value="von Hippel-Lindau disease tumour suppressor, beta domain"/>
    <property type="match status" value="1"/>
</dbReference>
<dbReference type="Pfam" id="PF01847">
    <property type="entry name" value="VHL"/>
    <property type="match status" value="1"/>
</dbReference>
<name>A0ABU9TC00_9HYPH</name>
<reference evidence="5 6" key="1">
    <citation type="submission" date="2024-03" db="EMBL/GenBank/DDBJ databases">
        <title>Community enrichment and isolation of bacterial strains for fucoidan degradation.</title>
        <authorList>
            <person name="Sichert A."/>
        </authorList>
    </citation>
    <scope>NUCLEOTIDE SEQUENCE [LARGE SCALE GENOMIC DNA]</scope>
    <source>
        <strain evidence="5 6">AS62</strain>
    </source>
</reference>
<dbReference type="InterPro" id="IPR036208">
    <property type="entry name" value="VHL_sf"/>
</dbReference>
<protein>
    <recommendedName>
        <fullName evidence="4">von Hippel-Lindau disease tumour suppressor beta domain-containing protein</fullName>
    </recommendedName>
</protein>
<dbReference type="RefSeq" id="WP_342849384.1">
    <property type="nucleotide sequence ID" value="NZ_JBBMQO010000017.1"/>
</dbReference>
<evidence type="ECO:0000256" key="2">
    <source>
        <dbReference type="SAM" id="MobiDB-lite"/>
    </source>
</evidence>
<feature type="domain" description="von Hippel-Lindau disease tumour suppressor beta" evidence="4">
    <location>
        <begin position="207"/>
        <end position="264"/>
    </location>
</feature>
<feature type="region of interest" description="Disordered" evidence="2">
    <location>
        <begin position="184"/>
        <end position="207"/>
    </location>
</feature>
<keyword evidence="3" id="KW-0732">Signal</keyword>
<evidence type="ECO:0000256" key="1">
    <source>
        <dbReference type="ARBA" id="ARBA00010057"/>
    </source>
</evidence>
<accession>A0ABU9TC00</accession>
<proteinExistence type="inferred from homology"/>
<evidence type="ECO:0000259" key="4">
    <source>
        <dbReference type="Pfam" id="PF01847"/>
    </source>
</evidence>
<feature type="chain" id="PRO_5047025031" description="von Hippel-Lindau disease tumour suppressor beta domain-containing protein" evidence="3">
    <location>
        <begin position="30"/>
        <end position="293"/>
    </location>
</feature>
<dbReference type="InterPro" id="IPR022772">
    <property type="entry name" value="VHL_tumour_suppress_b/a_dom"/>
</dbReference>
<organism evidence="5 6">
    <name type="scientific">Ahrensia kielensis</name>
    <dbReference type="NCBI Taxonomy" id="76980"/>
    <lineage>
        <taxon>Bacteria</taxon>
        <taxon>Pseudomonadati</taxon>
        <taxon>Pseudomonadota</taxon>
        <taxon>Alphaproteobacteria</taxon>
        <taxon>Hyphomicrobiales</taxon>
        <taxon>Ahrensiaceae</taxon>
        <taxon>Ahrensia</taxon>
    </lineage>
</organism>
<evidence type="ECO:0000256" key="3">
    <source>
        <dbReference type="SAM" id="SignalP"/>
    </source>
</evidence>
<feature type="signal peptide" evidence="3">
    <location>
        <begin position="1"/>
        <end position="29"/>
    </location>
</feature>
<keyword evidence="6" id="KW-1185">Reference proteome</keyword>